<evidence type="ECO:0000313" key="8">
    <source>
        <dbReference type="Proteomes" id="UP001314170"/>
    </source>
</evidence>
<sequence length="482" mass="54086">MQTKKRISGRNASREHASPRISRAQKKLSENVQVAEKKVSELITSSTRKQKCTLPKKSQEPIVATNLNTRFNSMHHKASNASTDCDVVDPKDCNEGAAQCVLQTIFSPAFHISKVAGGEISGGVDFLELFRTGDSRVDMLDGHVTQETFKSSFGEHNESTVTSLNTTCHSVPEVEKNISAKNSYADSYGDQFSTDATTVNSCSIAASNGVGLPSEVSTIYLAMKNSKLECVDEHGQDSMATDVCMEEDDYEEFDDFDPYLFIKNLPDLSSVVPTFRHMLLPKQTRSCPPTTLVLDLDETLVHSTLEPCDDADFTFPVNFNLQEHTVFVRCRPYLRDFMERVSSLFEIIIFTASQSIYAEQLLNVLDPKRRIFRHRVFRESCVFVEGNYLKDLSVLGRDLTRVIIIDNSPQAFGFQVDNGIPIESWFDDRADKELLSLLPFLESLVGVEDVRPLIAKKYNLRQKIAAAVYPQLNSSRGDPFER</sequence>
<dbReference type="Proteomes" id="UP001314170">
    <property type="component" value="Unassembled WGS sequence"/>
</dbReference>
<evidence type="ECO:0000313" key="7">
    <source>
        <dbReference type="EMBL" id="CAK7336184.1"/>
    </source>
</evidence>
<comment type="function">
    <text evidence="3">Probable phosphatase.</text>
</comment>
<dbReference type="InterPro" id="IPR050365">
    <property type="entry name" value="TIM50"/>
</dbReference>
<dbReference type="Pfam" id="PF03031">
    <property type="entry name" value="NIF"/>
    <property type="match status" value="1"/>
</dbReference>
<feature type="domain" description="FCP1 homology" evidence="6">
    <location>
        <begin position="285"/>
        <end position="444"/>
    </location>
</feature>
<reference evidence="7 8" key="1">
    <citation type="submission" date="2024-01" db="EMBL/GenBank/DDBJ databases">
        <authorList>
            <person name="Waweru B."/>
        </authorList>
    </citation>
    <scope>NUCLEOTIDE SEQUENCE [LARGE SCALE GENOMIC DNA]</scope>
</reference>
<dbReference type="EMBL" id="CAWUPB010000994">
    <property type="protein sequence ID" value="CAK7336184.1"/>
    <property type="molecule type" value="Genomic_DNA"/>
</dbReference>
<proteinExistence type="inferred from homology"/>
<dbReference type="GO" id="GO:0004721">
    <property type="term" value="F:phosphoprotein phosphatase activity"/>
    <property type="evidence" value="ECO:0007669"/>
    <property type="project" value="UniProtKB-KW"/>
</dbReference>
<dbReference type="SUPFAM" id="SSF56784">
    <property type="entry name" value="HAD-like"/>
    <property type="match status" value="1"/>
</dbReference>
<dbReference type="InterPro" id="IPR023214">
    <property type="entry name" value="HAD_sf"/>
</dbReference>
<dbReference type="PROSITE" id="PS50969">
    <property type="entry name" value="FCP1"/>
    <property type="match status" value="1"/>
</dbReference>
<dbReference type="InterPro" id="IPR004274">
    <property type="entry name" value="FCP1_dom"/>
</dbReference>
<dbReference type="NCBIfam" id="TIGR02251">
    <property type="entry name" value="HIF-SF_euk"/>
    <property type="match status" value="1"/>
</dbReference>
<organism evidence="7 8">
    <name type="scientific">Dovyalis caffra</name>
    <dbReference type="NCBI Taxonomy" id="77055"/>
    <lineage>
        <taxon>Eukaryota</taxon>
        <taxon>Viridiplantae</taxon>
        <taxon>Streptophyta</taxon>
        <taxon>Embryophyta</taxon>
        <taxon>Tracheophyta</taxon>
        <taxon>Spermatophyta</taxon>
        <taxon>Magnoliopsida</taxon>
        <taxon>eudicotyledons</taxon>
        <taxon>Gunneridae</taxon>
        <taxon>Pentapetalae</taxon>
        <taxon>rosids</taxon>
        <taxon>fabids</taxon>
        <taxon>Malpighiales</taxon>
        <taxon>Salicaceae</taxon>
        <taxon>Flacourtieae</taxon>
        <taxon>Dovyalis</taxon>
    </lineage>
</organism>
<dbReference type="CDD" id="cd07521">
    <property type="entry name" value="HAD_FCP1-like"/>
    <property type="match status" value="1"/>
</dbReference>
<dbReference type="GO" id="GO:0005634">
    <property type="term" value="C:nucleus"/>
    <property type="evidence" value="ECO:0007669"/>
    <property type="project" value="UniProtKB-ARBA"/>
</dbReference>
<evidence type="ECO:0000256" key="4">
    <source>
        <dbReference type="ARBA" id="ARBA00038355"/>
    </source>
</evidence>
<dbReference type="InterPro" id="IPR036412">
    <property type="entry name" value="HAD-like_sf"/>
</dbReference>
<keyword evidence="1" id="KW-0378">Hydrolase</keyword>
<comment type="caution">
    <text evidence="7">The sequence shown here is derived from an EMBL/GenBank/DDBJ whole genome shotgun (WGS) entry which is preliminary data.</text>
</comment>
<feature type="region of interest" description="Disordered" evidence="5">
    <location>
        <begin position="1"/>
        <end position="30"/>
    </location>
</feature>
<gene>
    <name evidence="7" type="ORF">DCAF_LOCUS11191</name>
</gene>
<keyword evidence="2" id="KW-0904">Protein phosphatase</keyword>
<dbReference type="Gene3D" id="3.40.50.1000">
    <property type="entry name" value="HAD superfamily/HAD-like"/>
    <property type="match status" value="1"/>
</dbReference>
<evidence type="ECO:0000256" key="1">
    <source>
        <dbReference type="ARBA" id="ARBA00022801"/>
    </source>
</evidence>
<evidence type="ECO:0000256" key="5">
    <source>
        <dbReference type="SAM" id="MobiDB-lite"/>
    </source>
</evidence>
<evidence type="ECO:0000259" key="6">
    <source>
        <dbReference type="PROSITE" id="PS50969"/>
    </source>
</evidence>
<name>A0AAV1RHU4_9ROSI</name>
<dbReference type="InterPro" id="IPR011948">
    <property type="entry name" value="Dullard_phosphatase"/>
</dbReference>
<comment type="similarity">
    <text evidence="4">Belongs to the CTDSPL2 family.</text>
</comment>
<dbReference type="FunFam" id="3.40.50.1000:FF:000015">
    <property type="entry name" value="CTD small phosphatase-like protein 2"/>
    <property type="match status" value="1"/>
</dbReference>
<dbReference type="PANTHER" id="PTHR12210">
    <property type="entry name" value="DULLARD PROTEIN PHOSPHATASE"/>
    <property type="match status" value="1"/>
</dbReference>
<protein>
    <recommendedName>
        <fullName evidence="6">FCP1 homology domain-containing protein</fullName>
    </recommendedName>
</protein>
<keyword evidence="8" id="KW-1185">Reference proteome</keyword>
<accession>A0AAV1RHU4</accession>
<evidence type="ECO:0000256" key="2">
    <source>
        <dbReference type="ARBA" id="ARBA00022912"/>
    </source>
</evidence>
<evidence type="ECO:0000256" key="3">
    <source>
        <dbReference type="ARBA" id="ARBA00037324"/>
    </source>
</evidence>
<dbReference type="SMART" id="SM00577">
    <property type="entry name" value="CPDc"/>
    <property type="match status" value="1"/>
</dbReference>
<dbReference type="AlphaFoldDB" id="A0AAV1RHU4"/>